<accession>A0ABP6U183</accession>
<sequence length="80" mass="8473">MAQQVDVPHHVEQTNRVTGDPVVVQVGEDGVECLLQRHVVEVVRFVDAQGGSWWGKVVGRPEAACAAARSVARGVWGAGG</sequence>
<name>A0ABP6U183_9ACTN</name>
<protein>
    <submittedName>
        <fullName evidence="1">Uncharacterized protein</fullName>
    </submittedName>
</protein>
<dbReference type="EMBL" id="BAAAXF010000057">
    <property type="protein sequence ID" value="GAA3500720.1"/>
    <property type="molecule type" value="Genomic_DNA"/>
</dbReference>
<proteinExistence type="predicted"/>
<dbReference type="Proteomes" id="UP001501455">
    <property type="component" value="Unassembled WGS sequence"/>
</dbReference>
<reference evidence="2" key="1">
    <citation type="journal article" date="2019" name="Int. J. Syst. Evol. Microbiol.">
        <title>The Global Catalogue of Microorganisms (GCM) 10K type strain sequencing project: providing services to taxonomists for standard genome sequencing and annotation.</title>
        <authorList>
            <consortium name="The Broad Institute Genomics Platform"/>
            <consortium name="The Broad Institute Genome Sequencing Center for Infectious Disease"/>
            <person name="Wu L."/>
            <person name="Ma J."/>
        </authorList>
    </citation>
    <scope>NUCLEOTIDE SEQUENCE [LARGE SCALE GENOMIC DNA]</scope>
    <source>
        <strain evidence="2">JCM 4816</strain>
    </source>
</reference>
<comment type="caution">
    <text evidence="1">The sequence shown here is derived from an EMBL/GenBank/DDBJ whole genome shotgun (WGS) entry which is preliminary data.</text>
</comment>
<evidence type="ECO:0000313" key="1">
    <source>
        <dbReference type="EMBL" id="GAA3500720.1"/>
    </source>
</evidence>
<keyword evidence="2" id="KW-1185">Reference proteome</keyword>
<gene>
    <name evidence="1" type="ORF">GCM10019016_078270</name>
</gene>
<organism evidence="1 2">
    <name type="scientific">Streptomyces prasinosporus</name>
    <dbReference type="NCBI Taxonomy" id="68256"/>
    <lineage>
        <taxon>Bacteria</taxon>
        <taxon>Bacillati</taxon>
        <taxon>Actinomycetota</taxon>
        <taxon>Actinomycetes</taxon>
        <taxon>Kitasatosporales</taxon>
        <taxon>Streptomycetaceae</taxon>
        <taxon>Streptomyces</taxon>
        <taxon>Streptomyces albogriseolus group</taxon>
    </lineage>
</organism>
<evidence type="ECO:0000313" key="2">
    <source>
        <dbReference type="Proteomes" id="UP001501455"/>
    </source>
</evidence>